<protein>
    <submittedName>
        <fullName evidence="2">Phosphotransferase</fullName>
    </submittedName>
</protein>
<proteinExistence type="predicted"/>
<dbReference type="InterPro" id="IPR008266">
    <property type="entry name" value="Tyr_kinase_AS"/>
</dbReference>
<dbReference type="RefSeq" id="WP_260729375.1">
    <property type="nucleotide sequence ID" value="NZ_BAAABS010000090.1"/>
</dbReference>
<evidence type="ECO:0000313" key="2">
    <source>
        <dbReference type="EMBL" id="UWZ39938.1"/>
    </source>
</evidence>
<dbReference type="SUPFAM" id="SSF56112">
    <property type="entry name" value="Protein kinase-like (PK-like)"/>
    <property type="match status" value="1"/>
</dbReference>
<reference evidence="2" key="1">
    <citation type="submission" date="2021-04" db="EMBL/GenBank/DDBJ databases">
        <title>Biosynthetic gene clusters of Dactylosporangioum roseum.</title>
        <authorList>
            <person name="Hartkoorn R.C."/>
            <person name="Beaudoing E."/>
            <person name="Hot D."/>
            <person name="Moureu S."/>
        </authorList>
    </citation>
    <scope>NUCLEOTIDE SEQUENCE</scope>
    <source>
        <strain evidence="2">NRRL B-16295</strain>
    </source>
</reference>
<evidence type="ECO:0000313" key="3">
    <source>
        <dbReference type="Proteomes" id="UP001058271"/>
    </source>
</evidence>
<accession>A0ABY5ZCS5</accession>
<dbReference type="EMBL" id="CP073721">
    <property type="protein sequence ID" value="UWZ39938.1"/>
    <property type="molecule type" value="Genomic_DNA"/>
</dbReference>
<dbReference type="Proteomes" id="UP001058271">
    <property type="component" value="Chromosome"/>
</dbReference>
<dbReference type="PROSITE" id="PS00109">
    <property type="entry name" value="PROTEIN_KINASE_TYR"/>
    <property type="match status" value="1"/>
</dbReference>
<evidence type="ECO:0000259" key="1">
    <source>
        <dbReference type="Pfam" id="PF01636"/>
    </source>
</evidence>
<name>A0ABY5ZCS5_9ACTN</name>
<dbReference type="Pfam" id="PF01636">
    <property type="entry name" value="APH"/>
    <property type="match status" value="1"/>
</dbReference>
<feature type="domain" description="Aminoglycoside phosphotransferase" evidence="1">
    <location>
        <begin position="42"/>
        <end position="249"/>
    </location>
</feature>
<dbReference type="InterPro" id="IPR011009">
    <property type="entry name" value="Kinase-like_dom_sf"/>
</dbReference>
<keyword evidence="3" id="KW-1185">Reference proteome</keyword>
<dbReference type="Gene3D" id="3.90.1200.10">
    <property type="match status" value="1"/>
</dbReference>
<gene>
    <name evidence="2" type="ORF">Drose_18055</name>
</gene>
<organism evidence="2 3">
    <name type="scientific">Dactylosporangium roseum</name>
    <dbReference type="NCBI Taxonomy" id="47989"/>
    <lineage>
        <taxon>Bacteria</taxon>
        <taxon>Bacillati</taxon>
        <taxon>Actinomycetota</taxon>
        <taxon>Actinomycetes</taxon>
        <taxon>Micromonosporales</taxon>
        <taxon>Micromonosporaceae</taxon>
        <taxon>Dactylosporangium</taxon>
    </lineage>
</organism>
<dbReference type="InterPro" id="IPR002575">
    <property type="entry name" value="Aminoglycoside_PTrfase"/>
</dbReference>
<sequence>MARIGWSDLPEPVRRAVVDILGSPVVSAESQPGGFSPGTAARVVTAAGTRAFVKAVGAGLNESTPSMHRSEARVTAALPGSAPTPRLLGFHDDGDWVALVFEDVEGRPPHVPWLPEELDAVLDALRRLAVPVTGLPSSRDKLGADFAGWRRVAADPPDGLDPWVARHLDELVAWGDRGVAALGGDRLVHGDLRADNLLIRADGSVVVVDWPFGAAGPAWFDTLSLILNVRLFGGALTDDVLDHFEPDPDDVTGCVAGLTAFFTDKARLPAPRGLPTLRDFQRDQAAVMLAWLRQRLTGR</sequence>